<feature type="repeat" description="Solcar" evidence="10">
    <location>
        <begin position="100"/>
        <end position="193"/>
    </location>
</feature>
<dbReference type="SUPFAM" id="SSF103506">
    <property type="entry name" value="Mitochondrial carrier"/>
    <property type="match status" value="1"/>
</dbReference>
<evidence type="ECO:0000256" key="9">
    <source>
        <dbReference type="ARBA" id="ARBA00023136"/>
    </source>
</evidence>
<evidence type="ECO:0000256" key="1">
    <source>
        <dbReference type="ARBA" id="ARBA00004448"/>
    </source>
</evidence>
<evidence type="ECO:0000313" key="14">
    <source>
        <dbReference type="RefSeq" id="XP_017777110.1"/>
    </source>
</evidence>
<evidence type="ECO:0000256" key="10">
    <source>
        <dbReference type="PROSITE-ProRule" id="PRU00282"/>
    </source>
</evidence>
<sequence length="307" mass="34219">MDFIVAGCAAVSAGFFTNPLEVIKTRLQLQGELRAKGQHVVHYRNALHASYQIAKHDGILALQKGLVPALWVQLIMNGARLGGFQFFDNRNLIRDKDGNMVFYRSAFFAGLCGVCGHYLANPMFLIKTQKQSQAAKAIAVGHQHKSLPLWSTLVEIIKTHGIKGLYKGGMASLPRAFVASSAQLLGFSYAKQFILREEYFQTRPLLTSFCSSFVGGIAISVLVTPFDLILTRLYNQGVGADGKGLLYNGYFDCVSKVYHTEGLRAFYKGIGPMYMRLGPHTVLTLVFWDIFKDLQHKYTAKDMRSFN</sequence>
<keyword evidence="8" id="KW-0496">Mitochondrion</keyword>
<keyword evidence="4 10" id="KW-0812">Transmembrane</keyword>
<evidence type="ECO:0000313" key="13">
    <source>
        <dbReference type="RefSeq" id="XP_017777109.1"/>
    </source>
</evidence>
<keyword evidence="6" id="KW-0999">Mitochondrion inner membrane</keyword>
<reference evidence="13 14" key="1">
    <citation type="submission" date="2025-05" db="UniProtKB">
        <authorList>
            <consortium name="RefSeq"/>
        </authorList>
    </citation>
    <scope>IDENTIFICATION</scope>
    <source>
        <tissue evidence="13 14">Whole Larva</tissue>
    </source>
</reference>
<evidence type="ECO:0000256" key="11">
    <source>
        <dbReference type="RuleBase" id="RU000488"/>
    </source>
</evidence>
<dbReference type="RefSeq" id="XP_017777109.1">
    <property type="nucleotide sequence ID" value="XM_017921620.1"/>
</dbReference>
<dbReference type="PANTHER" id="PTHR45928">
    <property type="entry name" value="RE38146P"/>
    <property type="match status" value="1"/>
</dbReference>
<evidence type="ECO:0000256" key="6">
    <source>
        <dbReference type="ARBA" id="ARBA00022792"/>
    </source>
</evidence>
<gene>
    <name evidence="13 14" type="primary">LOC108563061</name>
</gene>
<keyword evidence="7" id="KW-1133">Transmembrane helix</keyword>
<feature type="repeat" description="Solcar" evidence="10">
    <location>
        <begin position="1"/>
        <end position="90"/>
    </location>
</feature>
<dbReference type="Gene3D" id="1.50.40.10">
    <property type="entry name" value="Mitochondrial carrier domain"/>
    <property type="match status" value="1"/>
</dbReference>
<evidence type="ECO:0000256" key="2">
    <source>
        <dbReference type="ARBA" id="ARBA00006375"/>
    </source>
</evidence>
<dbReference type="RefSeq" id="XP_017777110.1">
    <property type="nucleotide sequence ID" value="XM_017921621.1"/>
</dbReference>
<dbReference type="GeneID" id="108563061"/>
<proteinExistence type="inferred from homology"/>
<comment type="similarity">
    <text evidence="2 11">Belongs to the mitochondrial carrier (TC 2.A.29) family.</text>
</comment>
<dbReference type="Proteomes" id="UP000695000">
    <property type="component" value="Unplaced"/>
</dbReference>
<keyword evidence="3 11" id="KW-0813">Transport</keyword>
<keyword evidence="5" id="KW-0677">Repeat</keyword>
<name>A0ABM1MRA9_NICVS</name>
<evidence type="ECO:0000256" key="7">
    <source>
        <dbReference type="ARBA" id="ARBA00022989"/>
    </source>
</evidence>
<dbReference type="InterPro" id="IPR051508">
    <property type="entry name" value="Mito_Carrier_Antiporter"/>
</dbReference>
<keyword evidence="9 10" id="KW-0472">Membrane</keyword>
<evidence type="ECO:0000256" key="8">
    <source>
        <dbReference type="ARBA" id="ARBA00023128"/>
    </source>
</evidence>
<evidence type="ECO:0000256" key="3">
    <source>
        <dbReference type="ARBA" id="ARBA00022448"/>
    </source>
</evidence>
<feature type="repeat" description="Solcar" evidence="10">
    <location>
        <begin position="203"/>
        <end position="294"/>
    </location>
</feature>
<dbReference type="InterPro" id="IPR018108">
    <property type="entry name" value="MCP_transmembrane"/>
</dbReference>
<keyword evidence="12" id="KW-1185">Reference proteome</keyword>
<protein>
    <submittedName>
        <fullName evidence="13 14">Solute carrier family 25 member 35-like isoform X1</fullName>
    </submittedName>
</protein>
<dbReference type="PROSITE" id="PS50920">
    <property type="entry name" value="SOLCAR"/>
    <property type="match status" value="3"/>
</dbReference>
<dbReference type="Pfam" id="PF00153">
    <property type="entry name" value="Mito_carr"/>
    <property type="match status" value="3"/>
</dbReference>
<comment type="subcellular location">
    <subcellularLocation>
        <location evidence="1">Mitochondrion inner membrane</location>
        <topology evidence="1">Multi-pass membrane protein</topology>
    </subcellularLocation>
</comment>
<evidence type="ECO:0000256" key="4">
    <source>
        <dbReference type="ARBA" id="ARBA00022692"/>
    </source>
</evidence>
<organism evidence="12 13">
    <name type="scientific">Nicrophorus vespilloides</name>
    <name type="common">Boreal carrion beetle</name>
    <dbReference type="NCBI Taxonomy" id="110193"/>
    <lineage>
        <taxon>Eukaryota</taxon>
        <taxon>Metazoa</taxon>
        <taxon>Ecdysozoa</taxon>
        <taxon>Arthropoda</taxon>
        <taxon>Hexapoda</taxon>
        <taxon>Insecta</taxon>
        <taxon>Pterygota</taxon>
        <taxon>Neoptera</taxon>
        <taxon>Endopterygota</taxon>
        <taxon>Coleoptera</taxon>
        <taxon>Polyphaga</taxon>
        <taxon>Staphyliniformia</taxon>
        <taxon>Silphidae</taxon>
        <taxon>Nicrophorinae</taxon>
        <taxon>Nicrophorus</taxon>
    </lineage>
</organism>
<evidence type="ECO:0000256" key="5">
    <source>
        <dbReference type="ARBA" id="ARBA00022737"/>
    </source>
</evidence>
<accession>A0ABM1MRA9</accession>
<evidence type="ECO:0000313" key="12">
    <source>
        <dbReference type="Proteomes" id="UP000695000"/>
    </source>
</evidence>
<dbReference type="InterPro" id="IPR023395">
    <property type="entry name" value="MCP_dom_sf"/>
</dbReference>
<dbReference type="PANTHER" id="PTHR45928:SF1">
    <property type="entry name" value="RE38146P"/>
    <property type="match status" value="1"/>
</dbReference>